<gene>
    <name evidence="11" type="ORF">ACFQO6_15410</name>
</gene>
<dbReference type="InterPro" id="IPR007315">
    <property type="entry name" value="PIG-V/Gpi18"/>
</dbReference>
<feature type="transmembrane region" description="Helical" evidence="10">
    <location>
        <begin position="145"/>
        <end position="167"/>
    </location>
</feature>
<feature type="transmembrane region" description="Helical" evidence="10">
    <location>
        <begin position="375"/>
        <end position="393"/>
    </location>
</feature>
<dbReference type="PANTHER" id="PTHR12468">
    <property type="entry name" value="GPI MANNOSYLTRANSFERASE 2"/>
    <property type="match status" value="1"/>
</dbReference>
<keyword evidence="9 10" id="KW-0472">Membrane</keyword>
<accession>A0ABW2N6K9</accession>
<keyword evidence="7" id="KW-0256">Endoplasmic reticulum</keyword>
<evidence type="ECO:0000256" key="6">
    <source>
        <dbReference type="ARBA" id="ARBA00022692"/>
    </source>
</evidence>
<evidence type="ECO:0000313" key="11">
    <source>
        <dbReference type="EMBL" id="MFC7361662.1"/>
    </source>
</evidence>
<keyword evidence="4" id="KW-0328">Glycosyltransferase</keyword>
<keyword evidence="5" id="KW-0808">Transferase</keyword>
<protein>
    <recommendedName>
        <fullName evidence="13">DUF2029 domain-containing protein</fullName>
    </recommendedName>
</protein>
<feature type="transmembrane region" description="Helical" evidence="10">
    <location>
        <begin position="116"/>
        <end position="139"/>
    </location>
</feature>
<evidence type="ECO:0000313" key="12">
    <source>
        <dbReference type="Proteomes" id="UP001596524"/>
    </source>
</evidence>
<evidence type="ECO:0000256" key="3">
    <source>
        <dbReference type="ARBA" id="ARBA00022502"/>
    </source>
</evidence>
<comment type="subcellular location">
    <subcellularLocation>
        <location evidence="1">Endoplasmic reticulum membrane</location>
        <topology evidence="1">Multi-pass membrane protein</topology>
    </subcellularLocation>
</comment>
<dbReference type="PANTHER" id="PTHR12468:SF2">
    <property type="entry name" value="GPI MANNOSYLTRANSFERASE 2"/>
    <property type="match status" value="1"/>
</dbReference>
<proteinExistence type="predicted"/>
<dbReference type="Proteomes" id="UP001596524">
    <property type="component" value="Unassembled WGS sequence"/>
</dbReference>
<keyword evidence="8 10" id="KW-1133">Transmembrane helix</keyword>
<evidence type="ECO:0000256" key="5">
    <source>
        <dbReference type="ARBA" id="ARBA00022679"/>
    </source>
</evidence>
<comment type="caution">
    <text evidence="11">The sequence shown here is derived from an EMBL/GenBank/DDBJ whole genome shotgun (WGS) entry which is preliminary data.</text>
</comment>
<feature type="transmembrane region" description="Helical" evidence="10">
    <location>
        <begin position="294"/>
        <end position="312"/>
    </location>
</feature>
<evidence type="ECO:0000256" key="7">
    <source>
        <dbReference type="ARBA" id="ARBA00022824"/>
    </source>
</evidence>
<evidence type="ECO:0008006" key="13">
    <source>
        <dbReference type="Google" id="ProtNLM"/>
    </source>
</evidence>
<feature type="transmembrane region" description="Helical" evidence="10">
    <location>
        <begin position="235"/>
        <end position="258"/>
    </location>
</feature>
<dbReference type="EMBL" id="JBHTCH010000017">
    <property type="protein sequence ID" value="MFC7361662.1"/>
    <property type="molecule type" value="Genomic_DNA"/>
</dbReference>
<evidence type="ECO:0000256" key="8">
    <source>
        <dbReference type="ARBA" id="ARBA00022989"/>
    </source>
</evidence>
<evidence type="ECO:0000256" key="1">
    <source>
        <dbReference type="ARBA" id="ARBA00004477"/>
    </source>
</evidence>
<keyword evidence="3" id="KW-0337">GPI-anchor biosynthesis</keyword>
<dbReference type="RefSeq" id="WP_255891247.1">
    <property type="nucleotide sequence ID" value="NZ_JAFMZM010000004.1"/>
</dbReference>
<name>A0ABW2N6K9_9ACTN</name>
<keyword evidence="6 10" id="KW-0812">Transmembrane</keyword>
<evidence type="ECO:0000256" key="2">
    <source>
        <dbReference type="ARBA" id="ARBA00004687"/>
    </source>
</evidence>
<evidence type="ECO:0000256" key="4">
    <source>
        <dbReference type="ARBA" id="ARBA00022676"/>
    </source>
</evidence>
<sequence>MPRPRLTEHRWTLVPLVIYAITRVIDGILLHIGASRQAAITSTTPGYKLTTPTPESPGYLGVVSNWDGQWFRTIAENGYPTTLPEVGGEVVPNEWAFSGGYPFLVRLLMMIARIEFPLAATVVSLACGAVAMVVLYGMVREWMDDYAATTLVLALCCFPSAPVLQVAYTESMSLLLVVLALHALSTQRHGWFLVWAALLSVTRPLLLPLGLLAAATWVVRWRRRDVVEFPRRERVVSAVACVACVAMAAVWPAIAAVVTRNTSAFTETMAAWPTNKSLGGATVNWLTLAAANPAIVGAFVLPVLALVAYAALRPTAKTLPATVRWWAPIYMVYMFAATKPSAGILRYILLAIFPLSPLLEPRTTSGSRADSLMQWLVPVALAVAGIVGQYYWVMKIFTIDEAPSVQPFP</sequence>
<evidence type="ECO:0000256" key="9">
    <source>
        <dbReference type="ARBA" id="ARBA00023136"/>
    </source>
</evidence>
<evidence type="ECO:0000256" key="10">
    <source>
        <dbReference type="SAM" id="Phobius"/>
    </source>
</evidence>
<reference evidence="12" key="1">
    <citation type="journal article" date="2019" name="Int. J. Syst. Evol. Microbiol.">
        <title>The Global Catalogue of Microorganisms (GCM) 10K type strain sequencing project: providing services to taxonomists for standard genome sequencing and annotation.</title>
        <authorList>
            <consortium name="The Broad Institute Genomics Platform"/>
            <consortium name="The Broad Institute Genome Sequencing Center for Infectious Disease"/>
            <person name="Wu L."/>
            <person name="Ma J."/>
        </authorList>
    </citation>
    <scope>NUCLEOTIDE SEQUENCE [LARGE SCALE GENOMIC DNA]</scope>
    <source>
        <strain evidence="12">FCH27</strain>
    </source>
</reference>
<feature type="transmembrane region" description="Helical" evidence="10">
    <location>
        <begin position="332"/>
        <end position="355"/>
    </location>
</feature>
<organism evidence="11 12">
    <name type="scientific">Nocardioides astragali</name>
    <dbReference type="NCBI Taxonomy" id="1776736"/>
    <lineage>
        <taxon>Bacteria</taxon>
        <taxon>Bacillati</taxon>
        <taxon>Actinomycetota</taxon>
        <taxon>Actinomycetes</taxon>
        <taxon>Propionibacteriales</taxon>
        <taxon>Nocardioidaceae</taxon>
        <taxon>Nocardioides</taxon>
    </lineage>
</organism>
<keyword evidence="12" id="KW-1185">Reference proteome</keyword>
<comment type="pathway">
    <text evidence="2">Glycolipid biosynthesis; glycosylphosphatidylinositol-anchor biosynthesis.</text>
</comment>